<evidence type="ECO:0000256" key="1">
    <source>
        <dbReference type="SAM" id="MobiDB-lite"/>
    </source>
</evidence>
<dbReference type="InterPro" id="IPR012578">
    <property type="entry name" value="Nucl_pore_cmplx"/>
</dbReference>
<proteinExistence type="predicted"/>
<keyword evidence="2" id="KW-0472">Membrane</keyword>
<dbReference type="RefSeq" id="XP_020129694.1">
    <property type="nucleotide sequence ID" value="XM_020273958.1"/>
</dbReference>
<comment type="caution">
    <text evidence="3">The sequence shown here is derived from an EMBL/GenBank/DDBJ whole genome shotgun (WGS) entry which is preliminary data.</text>
</comment>
<feature type="region of interest" description="Disordered" evidence="1">
    <location>
        <begin position="134"/>
        <end position="169"/>
    </location>
</feature>
<dbReference type="PANTHER" id="PTHR28003">
    <property type="entry name" value="NUCLEOPORIN POM34"/>
    <property type="match status" value="1"/>
</dbReference>
<name>A0A1J9QZL9_9PEZI</name>
<feature type="compositionally biased region" description="Polar residues" evidence="1">
    <location>
        <begin position="149"/>
        <end position="164"/>
    </location>
</feature>
<feature type="transmembrane region" description="Helical" evidence="2">
    <location>
        <begin position="49"/>
        <end position="70"/>
    </location>
</feature>
<reference evidence="3 4" key="1">
    <citation type="submission" date="2016-10" db="EMBL/GenBank/DDBJ databases">
        <title>Proteomics and genomics reveal pathogen-plant mechanisms compatible with a hemibiotrophic lifestyle of Diplodia corticola.</title>
        <authorList>
            <person name="Fernandes I."/>
            <person name="De Jonge R."/>
            <person name="Van De Peer Y."/>
            <person name="Devreese B."/>
            <person name="Alves A."/>
            <person name="Esteves A.C."/>
        </authorList>
    </citation>
    <scope>NUCLEOTIDE SEQUENCE [LARGE SCALE GENOMIC DNA]</scope>
    <source>
        <strain evidence="3 4">CBS 112549</strain>
    </source>
</reference>
<dbReference type="GO" id="GO:0030474">
    <property type="term" value="P:spindle pole body duplication"/>
    <property type="evidence" value="ECO:0007669"/>
    <property type="project" value="TreeGrafter"/>
</dbReference>
<sequence length="270" mass="28506">MSAPVTPASSTVAVAGSAPGTGTWRHPQFEEITRRQNASAFGEDQAKSLFSTACLLFLTFAVTAFTPAWFADAAIADVPFLSIRYIIWLTRVVLAINGSVTLLPLFRTQDEVADIPLSASQRALLGLDPRVSTPGGSIVTPPRYARSATPRSSDRPLQTGSPNYGSPFGSSLGFREASSPFSPITSPLLQKAVGGRRRNSLSSSQSAGASGWELYESLGKETSKDTSMAIPGTPTPLGGGKGPSVALTSRWLYERNRRSSGHGSPGRVYG</sequence>
<accession>A0A1J9QZL9</accession>
<organism evidence="3 4">
    <name type="scientific">Diplodia corticola</name>
    <dbReference type="NCBI Taxonomy" id="236234"/>
    <lineage>
        <taxon>Eukaryota</taxon>
        <taxon>Fungi</taxon>
        <taxon>Dikarya</taxon>
        <taxon>Ascomycota</taxon>
        <taxon>Pezizomycotina</taxon>
        <taxon>Dothideomycetes</taxon>
        <taxon>Dothideomycetes incertae sedis</taxon>
        <taxon>Botryosphaeriales</taxon>
        <taxon>Botryosphaeriaceae</taxon>
        <taxon>Diplodia</taxon>
    </lineage>
</organism>
<dbReference type="AlphaFoldDB" id="A0A1J9QZL9"/>
<keyword evidence="2" id="KW-0812">Transmembrane</keyword>
<dbReference type="EMBL" id="MNUE01000030">
    <property type="protein sequence ID" value="OJD33434.1"/>
    <property type="molecule type" value="Genomic_DNA"/>
</dbReference>
<gene>
    <name evidence="3" type="ORF">BKCO1_3000075</name>
</gene>
<feature type="region of interest" description="Disordered" evidence="1">
    <location>
        <begin position="1"/>
        <end position="26"/>
    </location>
</feature>
<dbReference type="STRING" id="236234.A0A1J9QZL9"/>
<evidence type="ECO:0000313" key="3">
    <source>
        <dbReference type="EMBL" id="OJD33434.1"/>
    </source>
</evidence>
<dbReference type="GO" id="GO:0006606">
    <property type="term" value="P:protein import into nucleus"/>
    <property type="evidence" value="ECO:0007669"/>
    <property type="project" value="TreeGrafter"/>
</dbReference>
<evidence type="ECO:0000256" key="2">
    <source>
        <dbReference type="SAM" id="Phobius"/>
    </source>
</evidence>
<dbReference type="Proteomes" id="UP000183809">
    <property type="component" value="Unassembled WGS sequence"/>
</dbReference>
<dbReference type="GO" id="GO:0005640">
    <property type="term" value="C:nuclear outer membrane"/>
    <property type="evidence" value="ECO:0007669"/>
    <property type="project" value="TreeGrafter"/>
</dbReference>
<feature type="region of interest" description="Disordered" evidence="1">
    <location>
        <begin position="222"/>
        <end position="270"/>
    </location>
</feature>
<dbReference type="PANTHER" id="PTHR28003:SF1">
    <property type="entry name" value="NUCLEOPORIN POM34"/>
    <property type="match status" value="1"/>
</dbReference>
<dbReference type="GeneID" id="31014219"/>
<keyword evidence="2" id="KW-1133">Transmembrane helix</keyword>
<evidence type="ECO:0000313" key="4">
    <source>
        <dbReference type="Proteomes" id="UP000183809"/>
    </source>
</evidence>
<feature type="transmembrane region" description="Helical" evidence="2">
    <location>
        <begin position="85"/>
        <end position="106"/>
    </location>
</feature>
<dbReference type="GO" id="GO:0070762">
    <property type="term" value="C:nuclear pore transmembrane ring"/>
    <property type="evidence" value="ECO:0007669"/>
    <property type="project" value="TreeGrafter"/>
</dbReference>
<dbReference type="Pfam" id="PF08058">
    <property type="entry name" value="NPCC"/>
    <property type="match status" value="1"/>
</dbReference>
<protein>
    <submittedName>
        <fullName evidence="3">Nuclear pore complex component</fullName>
    </submittedName>
</protein>
<keyword evidence="4" id="KW-1185">Reference proteome</keyword>
<dbReference type="OrthoDB" id="429932at2759"/>